<sequence length="58" mass="6824">TFDHIYIGFGYKYSTYHYGPVIPITFQKEYKAGSDILEPEESEKEDPEPEETEEGKKY</sequence>
<keyword evidence="2" id="KW-0963">Cytoplasm</keyword>
<evidence type="ECO:0000313" key="7">
    <source>
        <dbReference type="EMBL" id="GFS76680.1"/>
    </source>
</evidence>
<comment type="subcellular location">
    <subcellularLocation>
        <location evidence="1">Cytoplasm</location>
        <location evidence="1">Cytoskeleton</location>
        <location evidence="1">Cilium axoneme</location>
    </subcellularLocation>
</comment>
<dbReference type="GO" id="GO:0060271">
    <property type="term" value="P:cilium assembly"/>
    <property type="evidence" value="ECO:0007669"/>
    <property type="project" value="InterPro"/>
</dbReference>
<gene>
    <name evidence="7" type="ORF">NPIL_400481</name>
</gene>
<proteinExistence type="predicted"/>
<evidence type="ECO:0000256" key="3">
    <source>
        <dbReference type="ARBA" id="ARBA00023069"/>
    </source>
</evidence>
<dbReference type="InterPro" id="IPR006802">
    <property type="entry name" value="Radial_spoke"/>
</dbReference>
<accession>A0A8X6T4P9</accession>
<dbReference type="OrthoDB" id="272202at2759"/>
<reference evidence="7" key="1">
    <citation type="submission" date="2020-08" db="EMBL/GenBank/DDBJ databases">
        <title>Multicomponent nature underlies the extraordinary mechanical properties of spider dragline silk.</title>
        <authorList>
            <person name="Kono N."/>
            <person name="Nakamura H."/>
            <person name="Mori M."/>
            <person name="Yoshida Y."/>
            <person name="Ohtoshi R."/>
            <person name="Malay A.D."/>
            <person name="Moran D.A.P."/>
            <person name="Tomita M."/>
            <person name="Numata K."/>
            <person name="Arakawa K."/>
        </authorList>
    </citation>
    <scope>NUCLEOTIDE SEQUENCE</scope>
</reference>
<dbReference type="Proteomes" id="UP000887013">
    <property type="component" value="Unassembled WGS sequence"/>
</dbReference>
<feature type="non-terminal residue" evidence="7">
    <location>
        <position position="1"/>
    </location>
</feature>
<evidence type="ECO:0000256" key="6">
    <source>
        <dbReference type="SAM" id="MobiDB-lite"/>
    </source>
</evidence>
<dbReference type="EMBL" id="BMAW01002029">
    <property type="protein sequence ID" value="GFS76680.1"/>
    <property type="molecule type" value="Genomic_DNA"/>
</dbReference>
<evidence type="ECO:0000256" key="5">
    <source>
        <dbReference type="ARBA" id="ARBA00023273"/>
    </source>
</evidence>
<organism evidence="7 8">
    <name type="scientific">Nephila pilipes</name>
    <name type="common">Giant wood spider</name>
    <name type="synonym">Nephila maculata</name>
    <dbReference type="NCBI Taxonomy" id="299642"/>
    <lineage>
        <taxon>Eukaryota</taxon>
        <taxon>Metazoa</taxon>
        <taxon>Ecdysozoa</taxon>
        <taxon>Arthropoda</taxon>
        <taxon>Chelicerata</taxon>
        <taxon>Arachnida</taxon>
        <taxon>Araneae</taxon>
        <taxon>Araneomorphae</taxon>
        <taxon>Entelegynae</taxon>
        <taxon>Araneoidea</taxon>
        <taxon>Nephilidae</taxon>
        <taxon>Nephila</taxon>
    </lineage>
</organism>
<keyword evidence="4" id="KW-0206">Cytoskeleton</keyword>
<keyword evidence="3" id="KW-0969">Cilium</keyword>
<dbReference type="Pfam" id="PF04712">
    <property type="entry name" value="Radial_spoke"/>
    <property type="match status" value="1"/>
</dbReference>
<feature type="compositionally biased region" description="Acidic residues" evidence="6">
    <location>
        <begin position="37"/>
        <end position="58"/>
    </location>
</feature>
<keyword evidence="8" id="KW-1185">Reference proteome</keyword>
<evidence type="ECO:0000256" key="2">
    <source>
        <dbReference type="ARBA" id="ARBA00022490"/>
    </source>
</evidence>
<comment type="caution">
    <text evidence="7">The sequence shown here is derived from an EMBL/GenBank/DDBJ whole genome shotgun (WGS) entry which is preliminary data.</text>
</comment>
<dbReference type="AlphaFoldDB" id="A0A8X6T4P9"/>
<evidence type="ECO:0000256" key="1">
    <source>
        <dbReference type="ARBA" id="ARBA00004430"/>
    </source>
</evidence>
<evidence type="ECO:0000256" key="4">
    <source>
        <dbReference type="ARBA" id="ARBA00023212"/>
    </source>
</evidence>
<protein>
    <submittedName>
        <fullName evidence="7">Uncharacterized protein</fullName>
    </submittedName>
</protein>
<dbReference type="GO" id="GO:0060294">
    <property type="term" value="P:cilium movement involved in cell motility"/>
    <property type="evidence" value="ECO:0007669"/>
    <property type="project" value="InterPro"/>
</dbReference>
<dbReference type="GO" id="GO:0001534">
    <property type="term" value="C:radial spoke"/>
    <property type="evidence" value="ECO:0007669"/>
    <property type="project" value="InterPro"/>
</dbReference>
<name>A0A8X6T4P9_NEPPI</name>
<feature type="region of interest" description="Disordered" evidence="6">
    <location>
        <begin position="33"/>
        <end position="58"/>
    </location>
</feature>
<keyword evidence="5" id="KW-0966">Cell projection</keyword>
<evidence type="ECO:0000313" key="8">
    <source>
        <dbReference type="Proteomes" id="UP000887013"/>
    </source>
</evidence>